<feature type="transmembrane region" description="Helical" evidence="11">
    <location>
        <begin position="158"/>
        <end position="178"/>
    </location>
</feature>
<dbReference type="InterPro" id="IPR017871">
    <property type="entry name" value="ABC_transporter-like_CS"/>
</dbReference>
<comment type="caution">
    <text evidence="14">The sequence shown here is derived from an EMBL/GenBank/DDBJ whole genome shotgun (WGS) entry which is preliminary data.</text>
</comment>
<comment type="similarity">
    <text evidence="2">Belongs to the ABC transporter superfamily. ABCC family. Conjugate transporter (TC 3.A.1.208) subfamily.</text>
</comment>
<dbReference type="SUPFAM" id="SSF52540">
    <property type="entry name" value="P-loop containing nucleoside triphosphate hydrolases"/>
    <property type="match status" value="2"/>
</dbReference>
<dbReference type="FunFam" id="3.40.50.300:FF:000565">
    <property type="entry name" value="ABC bile acid transporter"/>
    <property type="match status" value="1"/>
</dbReference>
<feature type="transmembrane region" description="Helical" evidence="11">
    <location>
        <begin position="1040"/>
        <end position="1060"/>
    </location>
</feature>
<feature type="transmembrane region" description="Helical" evidence="11">
    <location>
        <begin position="855"/>
        <end position="885"/>
    </location>
</feature>
<dbReference type="CDD" id="cd03244">
    <property type="entry name" value="ABCC_MRP_domain2"/>
    <property type="match status" value="1"/>
</dbReference>
<dbReference type="Gene3D" id="3.40.50.300">
    <property type="entry name" value="P-loop containing nucleotide triphosphate hydrolases"/>
    <property type="match status" value="2"/>
</dbReference>
<gene>
    <name evidence="14" type="ORF">L202_01698</name>
</gene>
<accession>A0A1E3I6Y4</accession>
<dbReference type="FunFam" id="3.40.50.300:FF:000997">
    <property type="entry name" value="Multidrug resistance-associated protein 1"/>
    <property type="match status" value="1"/>
</dbReference>
<keyword evidence="6" id="KW-0067">ATP-binding</keyword>
<dbReference type="CDD" id="cd18597">
    <property type="entry name" value="ABC_6TM_YOR1_D1_like"/>
    <property type="match status" value="1"/>
</dbReference>
<evidence type="ECO:0000256" key="8">
    <source>
        <dbReference type="ARBA" id="ARBA00023026"/>
    </source>
</evidence>
<feature type="transmembrane region" description="Helical" evidence="11">
    <location>
        <begin position="303"/>
        <end position="324"/>
    </location>
</feature>
<feature type="region of interest" description="Disordered" evidence="10">
    <location>
        <begin position="508"/>
        <end position="532"/>
    </location>
</feature>
<dbReference type="STRING" id="1295533.A0A1E3I6Y4"/>
<feature type="domain" description="ABC transmembrane type-1" evidence="13">
    <location>
        <begin position="177"/>
        <end position="454"/>
    </location>
</feature>
<dbReference type="CDD" id="cd18606">
    <property type="entry name" value="ABC_6TM_YOR1_D2_like"/>
    <property type="match status" value="1"/>
</dbReference>
<dbReference type="Pfam" id="PF00664">
    <property type="entry name" value="ABC_membrane"/>
    <property type="match status" value="2"/>
</dbReference>
<dbReference type="PROSITE" id="PS50929">
    <property type="entry name" value="ABC_TM1F"/>
    <property type="match status" value="2"/>
</dbReference>
<dbReference type="GO" id="GO:0005524">
    <property type="term" value="F:ATP binding"/>
    <property type="evidence" value="ECO:0007669"/>
    <property type="project" value="UniProtKB-KW"/>
</dbReference>
<evidence type="ECO:0000256" key="9">
    <source>
        <dbReference type="ARBA" id="ARBA00023136"/>
    </source>
</evidence>
<keyword evidence="7 11" id="KW-1133">Transmembrane helix</keyword>
<dbReference type="EMBL" id="AWGJ01000002">
    <property type="protein sequence ID" value="ODN83586.1"/>
    <property type="molecule type" value="Genomic_DNA"/>
</dbReference>
<dbReference type="CDD" id="cd03250">
    <property type="entry name" value="ABCC_MRP_domain1"/>
    <property type="match status" value="1"/>
</dbReference>
<dbReference type="InterPro" id="IPR036640">
    <property type="entry name" value="ABC1_TM_sf"/>
</dbReference>
<dbReference type="GO" id="GO:0016887">
    <property type="term" value="F:ATP hydrolysis activity"/>
    <property type="evidence" value="ECO:0007669"/>
    <property type="project" value="InterPro"/>
</dbReference>
<evidence type="ECO:0000256" key="7">
    <source>
        <dbReference type="ARBA" id="ARBA00022989"/>
    </source>
</evidence>
<keyword evidence="8" id="KW-0843">Virulence</keyword>
<evidence type="ECO:0000256" key="10">
    <source>
        <dbReference type="SAM" id="MobiDB-lite"/>
    </source>
</evidence>
<feature type="domain" description="ABC transmembrane type-1" evidence="13">
    <location>
        <begin position="822"/>
        <end position="1095"/>
    </location>
</feature>
<feature type="transmembrane region" description="Helical" evidence="11">
    <location>
        <begin position="955"/>
        <end position="974"/>
    </location>
</feature>
<sequence>MDSSQHTTLMGDSYSEKEAASEPTAQYTHLLWRHSLPFVKPKHPPPPPPATLDDAPVIPDITANWFDYLFLNWISPLMALGSARPLEDRDLWKIDDARSAKAYSAKLLGAYRRRTQKANEQNARMLDSTIPLPFTRRILYSISPNGQRKEKEYREEHANKGASLFMSLGDTFGVYFAIAGSLKLFSDVCAAVSPLLVRRLITLAGEYQASKQAGLGEPSKGDGVGAAIGLLVLLLASSFAMHHYMVMSMSVGVWSRTAIVTSIYQQALQFTQKSRGLIPNGKLVNHISTDTSRIDFAAGMFHMLWTAPIQMVIIIIILIVQIGYSALPGIGLLLITTPFQAYLMKFLFTFRGKAAKWTDKRAKILQEALGSMRIVKYMAWEAPFLDRIHGFRKMELKYIRQLLTLRAGIMAFATSLPVLASILSFVTYSLTSHSLEAAKIFTVITLFQLLRLPLAIWPMALSSTADALNALSRLEGVFDAELITETRRVDPKMGEAIKLEHATFTWDAAPEEDGGKKKGSGKKQGKEAKVVENEEKPQKAIFKLADITLSIPKGSLTAIVGPIGSGKSSLLQGLMGEMRRTTGSVTFSGSTALCAQSPWIQNATVRENILFGQPFDEERYWDTIRDASLEADLELLDDGDSTQIGEKGINLSGGQKQRINIARAIYFNADIIALDDPLSALDAGVGKAVFFDAILGALEGKTRILVTHALHFLPHVDNIITMEDGKIGEVGTYQELKGRPDGAFARLIRDFGGEDQAEEEMEEEEEAVEAAGVKRVYNRENMVAKGKSHTLMTVEERNTGNLTKGTFWGYFKAGHGLITLPIVLFAVVLAQAITVITSFWLVWWEELKWPESNGFYMGIYAGLGFGTAFSMFFQMFSIAMLNYFASVRIHASAIRRVMYAPQSFFDTTPLGRILNRFGKDMDTVDNTLPDALRMGVGTGAQIVGAFILLAIIEPWFLIAVAVVILLYIHCTMFYRRSSREFKRIDSILRSSLYAHFSESLSGVATIRSYGETERFCRDNMYAMDTENRAYLLTVVNQRWLGLRLDLIGSFLVFAVALIVVCSDISASDSGLGLSTIVTVQSSFAWLVRNIAEVENDMVGAERILHYANTLEQEQPHQIEETRPPTSWPSEGRIEFKDVRMRYRPELPDVLKGLTLSVGASEKIGVVGRTGAGKSSIMVALFRMSELSQGSITIDGVDLSKIGLNDLRSGISIIPQDPLLFSGTLRSNIDPFDTKTDAELYDTLRRAHLITPTDGIAPDSTRFRLDTAIEEEGGNLSVGERSLVSLARALVRDTKVLVLDEATASVDLETDAKIQETIRSEFKDRTLLCIAHRLKTILSYDRILVMSDGQVAELDTPENLFLMDGIFREMCSKANISLGDIQAAAALSRP</sequence>
<dbReference type="InterPro" id="IPR027417">
    <property type="entry name" value="P-loop_NTPase"/>
</dbReference>
<keyword evidence="15" id="KW-1185">Reference proteome</keyword>
<feature type="domain" description="ABC transporter" evidence="12">
    <location>
        <begin position="528"/>
        <end position="749"/>
    </location>
</feature>
<feature type="transmembrane region" description="Helical" evidence="11">
    <location>
        <begin position="330"/>
        <end position="350"/>
    </location>
</feature>
<evidence type="ECO:0000256" key="11">
    <source>
        <dbReference type="SAM" id="Phobius"/>
    </source>
</evidence>
<comment type="subcellular location">
    <subcellularLocation>
        <location evidence="1">Membrane</location>
        <topology evidence="1">Multi-pass membrane protein</topology>
    </subcellularLocation>
</comment>
<keyword evidence="3" id="KW-0813">Transport</keyword>
<dbReference type="InterPro" id="IPR003593">
    <property type="entry name" value="AAA+_ATPase"/>
</dbReference>
<dbReference type="PANTHER" id="PTHR24223">
    <property type="entry name" value="ATP-BINDING CASSETTE SUB-FAMILY C"/>
    <property type="match status" value="1"/>
</dbReference>
<dbReference type="GeneID" id="30153007"/>
<name>A0A1E3I6Y4_9TREE</name>
<dbReference type="RefSeq" id="XP_018997586.1">
    <property type="nucleotide sequence ID" value="XM_019135159.1"/>
</dbReference>
<proteinExistence type="inferred from homology"/>
<dbReference type="FunFam" id="1.20.1560.10:FF:000061">
    <property type="entry name" value="ATP-binding cassette transporter YOR1"/>
    <property type="match status" value="1"/>
</dbReference>
<dbReference type="FunFam" id="1.20.1560.10:FF:000010">
    <property type="entry name" value="Multidrug resistance-associated ABC transporter"/>
    <property type="match status" value="1"/>
</dbReference>
<dbReference type="SMART" id="SM00382">
    <property type="entry name" value="AAA"/>
    <property type="match status" value="2"/>
</dbReference>
<dbReference type="SUPFAM" id="SSF90123">
    <property type="entry name" value="ABC transporter transmembrane region"/>
    <property type="match status" value="2"/>
</dbReference>
<dbReference type="Pfam" id="PF00005">
    <property type="entry name" value="ABC_tran"/>
    <property type="match status" value="2"/>
</dbReference>
<evidence type="ECO:0000313" key="14">
    <source>
        <dbReference type="EMBL" id="ODN83586.1"/>
    </source>
</evidence>
<evidence type="ECO:0000256" key="3">
    <source>
        <dbReference type="ARBA" id="ARBA00022448"/>
    </source>
</evidence>
<dbReference type="OrthoDB" id="6500128at2759"/>
<evidence type="ECO:0000256" key="4">
    <source>
        <dbReference type="ARBA" id="ARBA00022692"/>
    </source>
</evidence>
<evidence type="ECO:0000313" key="15">
    <source>
        <dbReference type="Proteomes" id="UP000094065"/>
    </source>
</evidence>
<dbReference type="GO" id="GO:0016020">
    <property type="term" value="C:membrane"/>
    <property type="evidence" value="ECO:0007669"/>
    <property type="project" value="UniProtKB-SubCell"/>
</dbReference>
<dbReference type="Gene3D" id="1.20.1560.10">
    <property type="entry name" value="ABC transporter type 1, transmembrane domain"/>
    <property type="match status" value="2"/>
</dbReference>
<keyword evidence="9 11" id="KW-0472">Membrane</keyword>
<dbReference type="InterPro" id="IPR011527">
    <property type="entry name" value="ABC1_TM_dom"/>
</dbReference>
<evidence type="ECO:0000259" key="12">
    <source>
        <dbReference type="PROSITE" id="PS50893"/>
    </source>
</evidence>
<dbReference type="Proteomes" id="UP000094065">
    <property type="component" value="Unassembled WGS sequence"/>
</dbReference>
<keyword evidence="4 11" id="KW-0812">Transmembrane</keyword>
<feature type="transmembrane region" description="Helical" evidence="11">
    <location>
        <begin position="224"/>
        <end position="246"/>
    </location>
</feature>
<reference evidence="14 15" key="1">
    <citation type="submission" date="2016-06" db="EMBL/GenBank/DDBJ databases">
        <title>Evolution of pathogenesis and genome organization in the Tremellales.</title>
        <authorList>
            <person name="Cuomo C."/>
            <person name="Litvintseva A."/>
            <person name="Heitman J."/>
            <person name="Chen Y."/>
            <person name="Sun S."/>
            <person name="Springer D."/>
            <person name="Dromer F."/>
            <person name="Young S."/>
            <person name="Zeng Q."/>
            <person name="Chapman S."/>
            <person name="Gujja S."/>
            <person name="Saif S."/>
            <person name="Birren B."/>
        </authorList>
    </citation>
    <scope>NUCLEOTIDE SEQUENCE [LARGE SCALE GENOMIC DNA]</scope>
    <source>
        <strain evidence="14 15">CBS 6039</strain>
    </source>
</reference>
<dbReference type="PANTHER" id="PTHR24223:SF456">
    <property type="entry name" value="MULTIDRUG RESISTANCE-ASSOCIATED PROTEIN LETHAL(2)03659"/>
    <property type="match status" value="1"/>
</dbReference>
<feature type="transmembrane region" description="Helical" evidence="11">
    <location>
        <begin position="403"/>
        <end position="428"/>
    </location>
</feature>
<dbReference type="InterPro" id="IPR050173">
    <property type="entry name" value="ABC_transporter_C-like"/>
</dbReference>
<organism evidence="14 15">
    <name type="scientific">Cryptococcus amylolentus CBS 6039</name>
    <dbReference type="NCBI Taxonomy" id="1295533"/>
    <lineage>
        <taxon>Eukaryota</taxon>
        <taxon>Fungi</taxon>
        <taxon>Dikarya</taxon>
        <taxon>Basidiomycota</taxon>
        <taxon>Agaricomycotina</taxon>
        <taxon>Tremellomycetes</taxon>
        <taxon>Tremellales</taxon>
        <taxon>Cryptococcaceae</taxon>
        <taxon>Cryptococcus</taxon>
    </lineage>
</organism>
<feature type="transmembrane region" description="Helical" evidence="11">
    <location>
        <begin position="817"/>
        <end position="843"/>
    </location>
</feature>
<evidence type="ECO:0000256" key="6">
    <source>
        <dbReference type="ARBA" id="ARBA00022840"/>
    </source>
</evidence>
<dbReference type="PROSITE" id="PS50893">
    <property type="entry name" value="ABC_TRANSPORTER_2"/>
    <property type="match status" value="2"/>
</dbReference>
<evidence type="ECO:0000256" key="1">
    <source>
        <dbReference type="ARBA" id="ARBA00004141"/>
    </source>
</evidence>
<keyword evidence="5" id="KW-0547">Nucleotide-binding</keyword>
<dbReference type="GO" id="GO:0140359">
    <property type="term" value="F:ABC-type transporter activity"/>
    <property type="evidence" value="ECO:0007669"/>
    <property type="project" value="InterPro"/>
</dbReference>
<protein>
    <submittedName>
        <fullName evidence="14">Uncharacterized protein</fullName>
    </submittedName>
</protein>
<evidence type="ECO:0000256" key="2">
    <source>
        <dbReference type="ARBA" id="ARBA00009726"/>
    </source>
</evidence>
<evidence type="ECO:0000259" key="13">
    <source>
        <dbReference type="PROSITE" id="PS50929"/>
    </source>
</evidence>
<dbReference type="PROSITE" id="PS00211">
    <property type="entry name" value="ABC_TRANSPORTER_1"/>
    <property type="match status" value="2"/>
</dbReference>
<dbReference type="InterPro" id="IPR003439">
    <property type="entry name" value="ABC_transporter-like_ATP-bd"/>
</dbReference>
<evidence type="ECO:0000256" key="5">
    <source>
        <dbReference type="ARBA" id="ARBA00022741"/>
    </source>
</evidence>
<feature type="domain" description="ABC transporter" evidence="12">
    <location>
        <begin position="1133"/>
        <end position="1372"/>
    </location>
</feature>